<gene>
    <name evidence="1" type="ORF">ATL39_3497</name>
</gene>
<accession>A0A419UTZ3</accession>
<dbReference type="AlphaFoldDB" id="A0A419UTZ3"/>
<keyword evidence="2" id="KW-1185">Reference proteome</keyword>
<proteinExistence type="predicted"/>
<evidence type="ECO:0000313" key="2">
    <source>
        <dbReference type="Proteomes" id="UP000285120"/>
    </source>
</evidence>
<reference evidence="1 2" key="1">
    <citation type="submission" date="2018-09" db="EMBL/GenBank/DDBJ databases">
        <title>Genomic Encyclopedia of Archaeal and Bacterial Type Strains, Phase II (KMG-II): from individual species to whole genera.</title>
        <authorList>
            <person name="Goeker M."/>
        </authorList>
    </citation>
    <scope>NUCLEOTIDE SEQUENCE [LARGE SCALE GENOMIC DNA]</scope>
    <source>
        <strain evidence="1 2">DSM 17008</strain>
    </source>
</reference>
<organism evidence="1 2">
    <name type="scientific">Sinobaca qinghaiensis</name>
    <dbReference type="NCBI Taxonomy" id="342944"/>
    <lineage>
        <taxon>Bacteria</taxon>
        <taxon>Bacillati</taxon>
        <taxon>Bacillota</taxon>
        <taxon>Bacilli</taxon>
        <taxon>Bacillales</taxon>
        <taxon>Sporolactobacillaceae</taxon>
        <taxon>Sinobaca</taxon>
    </lineage>
</organism>
<dbReference type="Proteomes" id="UP000285120">
    <property type="component" value="Unassembled WGS sequence"/>
</dbReference>
<comment type="caution">
    <text evidence="1">The sequence shown here is derived from an EMBL/GenBank/DDBJ whole genome shotgun (WGS) entry which is preliminary data.</text>
</comment>
<dbReference type="RefSeq" id="WP_120194621.1">
    <property type="nucleotide sequence ID" value="NZ_RAPK01000014.1"/>
</dbReference>
<sequence length="104" mass="11704">MISAQLEKCVRKALHCKEGNTYGGTVTAQSIEGRGGIFTAASISLAHYYRVGSEASKKKIEDILNKASFFQEHPLEENPELAEEILNEIKLMQEEIFIDRFQVD</sequence>
<protein>
    <submittedName>
        <fullName evidence="1">Uncharacterized protein</fullName>
    </submittedName>
</protein>
<evidence type="ECO:0000313" key="1">
    <source>
        <dbReference type="EMBL" id="RKD67596.1"/>
    </source>
</evidence>
<name>A0A419UTZ3_9BACL</name>
<dbReference type="EMBL" id="RAPK01000014">
    <property type="protein sequence ID" value="RKD67596.1"/>
    <property type="molecule type" value="Genomic_DNA"/>
</dbReference>